<evidence type="ECO:0000313" key="2">
    <source>
        <dbReference type="Proteomes" id="UP000034036"/>
    </source>
</evidence>
<comment type="caution">
    <text evidence="1">The sequence shown here is derived from an EMBL/GenBank/DDBJ whole genome shotgun (WGS) entry which is preliminary data.</text>
</comment>
<dbReference type="AlphaFoldDB" id="A0A0G0ZAI7"/>
<reference evidence="1 2" key="1">
    <citation type="journal article" date="2015" name="Nature">
        <title>rRNA introns, odd ribosomes, and small enigmatic genomes across a large radiation of phyla.</title>
        <authorList>
            <person name="Brown C.T."/>
            <person name="Hug L.A."/>
            <person name="Thomas B.C."/>
            <person name="Sharon I."/>
            <person name="Castelle C.J."/>
            <person name="Singh A."/>
            <person name="Wilkins M.J."/>
            <person name="Williams K.H."/>
            <person name="Banfield J.F."/>
        </authorList>
    </citation>
    <scope>NUCLEOTIDE SEQUENCE [LARGE SCALE GENOMIC DNA]</scope>
</reference>
<dbReference type="EMBL" id="LCDF01000042">
    <property type="protein sequence ID" value="KKS45710.1"/>
    <property type="molecule type" value="Genomic_DNA"/>
</dbReference>
<dbReference type="PANTHER" id="PTHR47483:SF1">
    <property type="entry name" value="BETA-ARABINOFURANOSYLTRANSFERASE RAY1"/>
    <property type="match status" value="1"/>
</dbReference>
<dbReference type="InterPro" id="IPR044575">
    <property type="entry name" value="RAY1-like"/>
</dbReference>
<dbReference type="STRING" id="1618659.UV11_C0042G0009"/>
<gene>
    <name evidence="1" type="ORF">UV11_C0042G0009</name>
</gene>
<dbReference type="Gene3D" id="3.90.550.10">
    <property type="entry name" value="Spore Coat Polysaccharide Biosynthesis Protein SpsA, Chain A"/>
    <property type="match status" value="1"/>
</dbReference>
<protein>
    <recommendedName>
        <fullName evidence="3">Glycosyltransferase 2-like domain-containing protein</fullName>
    </recommendedName>
</protein>
<evidence type="ECO:0008006" key="3">
    <source>
        <dbReference type="Google" id="ProtNLM"/>
    </source>
</evidence>
<dbReference type="PANTHER" id="PTHR47483">
    <property type="entry name" value="BETA-ARABINOFURANOSYLTRANSFERASE RAY1"/>
    <property type="match status" value="1"/>
</dbReference>
<dbReference type="Proteomes" id="UP000034036">
    <property type="component" value="Unassembled WGS sequence"/>
</dbReference>
<organism evidence="1 2">
    <name type="scientific">Candidatus Giovannonibacteria bacterium GW2011_GWF2_42_19</name>
    <dbReference type="NCBI Taxonomy" id="1618659"/>
    <lineage>
        <taxon>Bacteria</taxon>
        <taxon>Candidatus Giovannoniibacteriota</taxon>
    </lineage>
</organism>
<accession>A0A0G0ZAI7</accession>
<dbReference type="InterPro" id="IPR029044">
    <property type="entry name" value="Nucleotide-diphossugar_trans"/>
</dbReference>
<dbReference type="GO" id="GO:0016757">
    <property type="term" value="F:glycosyltransferase activity"/>
    <property type="evidence" value="ECO:0007669"/>
    <property type="project" value="InterPro"/>
</dbReference>
<sequence>MITIFATPKAFTDPHINITQQNAFESWQKLNPSLQIILFGDESGTAGTASKFGFEHVRDIKTDEFKTPLLDSVFEKIENIARHDILMYINCDIVLMNDFINAVEKILASVKNDKFLIGGERWDTDIKEQINFDDPDWQNKLRKFVLKNSKLHGPTGIDYFIFNKGLFGKVPSFAIGRFAWDSWLIWKARKEKAHVINATPSIMAVHENHPQPRNLGGEEAFKEERRRNTKLAGPNKLHLDDANFIFEKGRIRKPRMNLKFLKRRILYTFPALHPAFRPPIDLTRSFYSLFRPNGNRKNFG</sequence>
<evidence type="ECO:0000313" key="1">
    <source>
        <dbReference type="EMBL" id="KKS45710.1"/>
    </source>
</evidence>
<dbReference type="SUPFAM" id="SSF53448">
    <property type="entry name" value="Nucleotide-diphospho-sugar transferases"/>
    <property type="match status" value="1"/>
</dbReference>
<proteinExistence type="predicted"/>
<name>A0A0G0ZAI7_9BACT</name>